<dbReference type="InterPro" id="IPR003439">
    <property type="entry name" value="ABC_transporter-like_ATP-bd"/>
</dbReference>
<proteinExistence type="inferred from homology"/>
<dbReference type="RefSeq" id="WP_241601345.1">
    <property type="nucleotide sequence ID" value="NZ_JAKVIN010000005.1"/>
</dbReference>
<evidence type="ECO:0000256" key="5">
    <source>
        <dbReference type="ARBA" id="ARBA00022970"/>
    </source>
</evidence>
<organism evidence="7 8">
    <name type="scientific">Shinella sedimenti</name>
    <dbReference type="NCBI Taxonomy" id="2919913"/>
    <lineage>
        <taxon>Bacteria</taxon>
        <taxon>Pseudomonadati</taxon>
        <taxon>Pseudomonadota</taxon>
        <taxon>Alphaproteobacteria</taxon>
        <taxon>Hyphomicrobiales</taxon>
        <taxon>Rhizobiaceae</taxon>
        <taxon>Shinella</taxon>
    </lineage>
</organism>
<protein>
    <submittedName>
        <fullName evidence="7">ABC transporter ATP-binding protein</fullName>
    </submittedName>
</protein>
<dbReference type="CDD" id="cd03224">
    <property type="entry name" value="ABC_TM1139_LivF_branched"/>
    <property type="match status" value="1"/>
</dbReference>
<evidence type="ECO:0000256" key="2">
    <source>
        <dbReference type="ARBA" id="ARBA00022448"/>
    </source>
</evidence>
<dbReference type="EMBL" id="JAKVIN010000005">
    <property type="protein sequence ID" value="MCJ8150071.1"/>
    <property type="molecule type" value="Genomic_DNA"/>
</dbReference>
<evidence type="ECO:0000313" key="7">
    <source>
        <dbReference type="EMBL" id="MCJ8150071.1"/>
    </source>
</evidence>
<comment type="caution">
    <text evidence="7">The sequence shown here is derived from an EMBL/GenBank/DDBJ whole genome shotgun (WGS) entry which is preliminary data.</text>
</comment>
<dbReference type="GO" id="GO:0005524">
    <property type="term" value="F:ATP binding"/>
    <property type="evidence" value="ECO:0007669"/>
    <property type="project" value="UniProtKB-KW"/>
</dbReference>
<dbReference type="Gene3D" id="3.40.50.300">
    <property type="entry name" value="P-loop containing nucleotide triphosphate hydrolases"/>
    <property type="match status" value="1"/>
</dbReference>
<dbReference type="Pfam" id="PF00005">
    <property type="entry name" value="ABC_tran"/>
    <property type="match status" value="1"/>
</dbReference>
<name>A0ABT0CN94_9HYPH</name>
<gene>
    <name evidence="7" type="ORF">MKI86_13050</name>
</gene>
<reference evidence="7 8" key="1">
    <citation type="submission" date="2022-02" db="EMBL/GenBank/DDBJ databases">
        <title>Shinella B3.7 sp. nov., isolated from Sediment (Zhairuo Island).</title>
        <authorList>
            <person name="Chen G."/>
        </authorList>
    </citation>
    <scope>NUCLEOTIDE SEQUENCE [LARGE SCALE GENOMIC DNA]</scope>
    <source>
        <strain evidence="7 8">B3.7</strain>
        <plasmid evidence="7">unnamed</plasmid>
    </source>
</reference>
<evidence type="ECO:0000256" key="3">
    <source>
        <dbReference type="ARBA" id="ARBA00022741"/>
    </source>
</evidence>
<evidence type="ECO:0000256" key="4">
    <source>
        <dbReference type="ARBA" id="ARBA00022840"/>
    </source>
</evidence>
<evidence type="ECO:0000256" key="1">
    <source>
        <dbReference type="ARBA" id="ARBA00005417"/>
    </source>
</evidence>
<sequence>MSASAKPPVLSLSNVFSGYKGLQVLKGISFDIAAGDFVTVVGPNGHGKSTLLKTISGLVALTSGAIRINGEPAPAKPHTIAGLGVAHVPQGDMLFPEMSVLENLLMGAYLAPSKAEVERRLDEVYTLLPKLSDRRDQLASSLSGGERRMVGIGRGLMMGGQILLIDEPSLGLAPLIIEQIYGVIAELSRSGRTILLVEENPARVADLADHLHLLDDGVIVWSGPPAELLARDELLATYLGG</sequence>
<dbReference type="PROSITE" id="PS00211">
    <property type="entry name" value="ABC_TRANSPORTER_1"/>
    <property type="match status" value="1"/>
</dbReference>
<dbReference type="Proteomes" id="UP001201844">
    <property type="component" value="Unassembled WGS sequence"/>
</dbReference>
<comment type="similarity">
    <text evidence="1">Belongs to the ABC transporter superfamily.</text>
</comment>
<feature type="domain" description="ABC transporter" evidence="6">
    <location>
        <begin position="10"/>
        <end position="241"/>
    </location>
</feature>
<keyword evidence="7" id="KW-0614">Plasmid</keyword>
<accession>A0ABT0CN94</accession>
<keyword evidence="8" id="KW-1185">Reference proteome</keyword>
<dbReference type="InterPro" id="IPR003593">
    <property type="entry name" value="AAA+_ATPase"/>
</dbReference>
<dbReference type="InterPro" id="IPR017871">
    <property type="entry name" value="ABC_transporter-like_CS"/>
</dbReference>
<keyword evidence="3" id="KW-0547">Nucleotide-binding</keyword>
<evidence type="ECO:0000259" key="6">
    <source>
        <dbReference type="PROSITE" id="PS50893"/>
    </source>
</evidence>
<keyword evidence="5" id="KW-0029">Amino-acid transport</keyword>
<dbReference type="PANTHER" id="PTHR43820:SF4">
    <property type="entry name" value="HIGH-AFFINITY BRANCHED-CHAIN AMINO ACID TRANSPORT ATP-BINDING PROTEIN LIVF"/>
    <property type="match status" value="1"/>
</dbReference>
<evidence type="ECO:0000313" key="8">
    <source>
        <dbReference type="Proteomes" id="UP001201844"/>
    </source>
</evidence>
<dbReference type="InterPro" id="IPR027417">
    <property type="entry name" value="P-loop_NTPase"/>
</dbReference>
<dbReference type="SUPFAM" id="SSF52540">
    <property type="entry name" value="P-loop containing nucleoside triphosphate hydrolases"/>
    <property type="match status" value="1"/>
</dbReference>
<dbReference type="PROSITE" id="PS50893">
    <property type="entry name" value="ABC_TRANSPORTER_2"/>
    <property type="match status" value="1"/>
</dbReference>
<dbReference type="SMART" id="SM00382">
    <property type="entry name" value="AAA"/>
    <property type="match status" value="1"/>
</dbReference>
<dbReference type="InterPro" id="IPR052156">
    <property type="entry name" value="BCAA_Transport_ATP-bd_LivF"/>
</dbReference>
<keyword evidence="2" id="KW-0813">Transport</keyword>
<keyword evidence="4 7" id="KW-0067">ATP-binding</keyword>
<geneLocation type="plasmid" evidence="7">
    <name>unnamed</name>
</geneLocation>
<dbReference type="PANTHER" id="PTHR43820">
    <property type="entry name" value="HIGH-AFFINITY BRANCHED-CHAIN AMINO ACID TRANSPORT ATP-BINDING PROTEIN LIVF"/>
    <property type="match status" value="1"/>
</dbReference>